<accession>A0ABQ9JTG8</accession>
<evidence type="ECO:0000313" key="2">
    <source>
        <dbReference type="Proteomes" id="UP001162164"/>
    </source>
</evidence>
<evidence type="ECO:0000313" key="1">
    <source>
        <dbReference type="EMBL" id="KAJ8980957.1"/>
    </source>
</evidence>
<protein>
    <submittedName>
        <fullName evidence="1">Uncharacterized protein</fullName>
    </submittedName>
</protein>
<gene>
    <name evidence="1" type="ORF">NQ317_001221</name>
</gene>
<name>A0ABQ9JTG8_9CUCU</name>
<reference evidence="1" key="1">
    <citation type="journal article" date="2023" name="Insect Mol. Biol.">
        <title>Genome sequencing provides insights into the evolution of gene families encoding plant cell wall-degrading enzymes in longhorned beetles.</title>
        <authorList>
            <person name="Shin N.R."/>
            <person name="Okamura Y."/>
            <person name="Kirsch R."/>
            <person name="Pauchet Y."/>
        </authorList>
    </citation>
    <scope>NUCLEOTIDE SEQUENCE</scope>
    <source>
        <strain evidence="1">MMC_N1</strain>
    </source>
</reference>
<dbReference type="PANTHER" id="PTHR35385:SF2">
    <property type="entry name" value="PROTEIN B, PUTATIVE-RELATED"/>
    <property type="match status" value="1"/>
</dbReference>
<sequence>MDSSETCDHDGSRIFVLLTHSEVGGLPLGVIITSSERVIQKGQKFALQMIQIQSAIKTVWTNSKCLLCIFHLLQSIWRWLLKGKNNISKDKQYIFQNHFIYSKTEKECNDNYYKIAKSKIMHKKNIGQERSYGNCVTEIHC</sequence>
<organism evidence="1 2">
    <name type="scientific">Molorchus minor</name>
    <dbReference type="NCBI Taxonomy" id="1323400"/>
    <lineage>
        <taxon>Eukaryota</taxon>
        <taxon>Metazoa</taxon>
        <taxon>Ecdysozoa</taxon>
        <taxon>Arthropoda</taxon>
        <taxon>Hexapoda</taxon>
        <taxon>Insecta</taxon>
        <taxon>Pterygota</taxon>
        <taxon>Neoptera</taxon>
        <taxon>Endopterygota</taxon>
        <taxon>Coleoptera</taxon>
        <taxon>Polyphaga</taxon>
        <taxon>Cucujiformia</taxon>
        <taxon>Chrysomeloidea</taxon>
        <taxon>Cerambycidae</taxon>
        <taxon>Lamiinae</taxon>
        <taxon>Monochamini</taxon>
        <taxon>Molorchus</taxon>
    </lineage>
</organism>
<comment type="caution">
    <text evidence="1">The sequence shown here is derived from an EMBL/GenBank/DDBJ whole genome shotgun (WGS) entry which is preliminary data.</text>
</comment>
<dbReference type="Proteomes" id="UP001162164">
    <property type="component" value="Unassembled WGS sequence"/>
</dbReference>
<dbReference type="EMBL" id="JAPWTJ010000218">
    <property type="protein sequence ID" value="KAJ8980957.1"/>
    <property type="molecule type" value="Genomic_DNA"/>
</dbReference>
<dbReference type="PANTHER" id="PTHR35385">
    <property type="entry name" value="PROTEIN B, PUTATIVE-RELATED-RELATED"/>
    <property type="match status" value="1"/>
</dbReference>
<proteinExistence type="predicted"/>
<keyword evidence="2" id="KW-1185">Reference proteome</keyword>